<dbReference type="AlphaFoldDB" id="A0A7K0EK42"/>
<gene>
    <name evidence="1" type="ORF">GJJ30_12395</name>
</gene>
<organism evidence="1 2">
    <name type="scientific">Larkinella terrae</name>
    <dbReference type="NCBI Taxonomy" id="2025311"/>
    <lineage>
        <taxon>Bacteria</taxon>
        <taxon>Pseudomonadati</taxon>
        <taxon>Bacteroidota</taxon>
        <taxon>Cytophagia</taxon>
        <taxon>Cytophagales</taxon>
        <taxon>Spirosomataceae</taxon>
        <taxon>Larkinella</taxon>
    </lineage>
</organism>
<comment type="caution">
    <text evidence="1">The sequence shown here is derived from an EMBL/GenBank/DDBJ whole genome shotgun (WGS) entry which is preliminary data.</text>
</comment>
<evidence type="ECO:0008006" key="3">
    <source>
        <dbReference type="Google" id="ProtNLM"/>
    </source>
</evidence>
<accession>A0A7K0EK42</accession>
<proteinExistence type="predicted"/>
<keyword evidence="2" id="KW-1185">Reference proteome</keyword>
<dbReference type="RefSeq" id="WP_154175467.1">
    <property type="nucleotide sequence ID" value="NZ_WJXZ01000006.1"/>
</dbReference>
<evidence type="ECO:0000313" key="1">
    <source>
        <dbReference type="EMBL" id="MRS62092.1"/>
    </source>
</evidence>
<dbReference type="EMBL" id="WJXZ01000006">
    <property type="protein sequence ID" value="MRS62092.1"/>
    <property type="molecule type" value="Genomic_DNA"/>
</dbReference>
<reference evidence="1 2" key="1">
    <citation type="journal article" date="2018" name="Antonie Van Leeuwenhoek">
        <title>Larkinella terrae sp. nov., isolated from soil on Jeju Island, South Korea.</title>
        <authorList>
            <person name="Ten L.N."/>
            <person name="Jeon J."/>
            <person name="Park S.J."/>
            <person name="Park S."/>
            <person name="Lee S.Y."/>
            <person name="Kim M.K."/>
            <person name="Jung H.Y."/>
        </authorList>
    </citation>
    <scope>NUCLEOTIDE SEQUENCE [LARGE SCALE GENOMIC DNA]</scope>
    <source>
        <strain evidence="1 2">KCTC 52001</strain>
    </source>
</reference>
<protein>
    <recommendedName>
        <fullName evidence="3">DUF4595 domain-containing protein</fullName>
    </recommendedName>
</protein>
<sequence length="315" mass="35615">MFNPLKKGVLSTIFLVTASLSACHNEQDVIPAQRSSARVAVNLPGAPNKIRRLTQVGKMKVYYAHDGIHEARIDKVDNGHHRIQYDYQAGNKILISHYYDNLLGWTTLVQLDANGRCISSKSTDFTQAKKYVSDEHELFYSYNDRNQLTWVSASKPGAIKLSGYEFRYYEDPFYLHNILQLRKYGPAGNLTQAVNFLQSQYWNNGDIAVSYWPNGSYVKCPFQLNKGGVNQALHLNEWGADPVSDIIDFFLPIYGAQSSHLLNGAMVIEGQNFTEVHSMTYDLDADGYVSAVYTHNEKTTPYAYELVDPVTPKPH</sequence>
<name>A0A7K0EK42_9BACT</name>
<dbReference type="OrthoDB" id="953918at2"/>
<dbReference type="Proteomes" id="UP000441754">
    <property type="component" value="Unassembled WGS sequence"/>
</dbReference>
<dbReference type="PROSITE" id="PS51257">
    <property type="entry name" value="PROKAR_LIPOPROTEIN"/>
    <property type="match status" value="1"/>
</dbReference>
<evidence type="ECO:0000313" key="2">
    <source>
        <dbReference type="Proteomes" id="UP000441754"/>
    </source>
</evidence>